<accession>A0A0C9UC91</accession>
<dbReference type="Proteomes" id="UP000054279">
    <property type="component" value="Unassembled WGS sequence"/>
</dbReference>
<protein>
    <submittedName>
        <fullName evidence="1">Uncharacterized protein</fullName>
    </submittedName>
</protein>
<gene>
    <name evidence="1" type="ORF">M422DRAFT_785140</name>
</gene>
<dbReference type="EMBL" id="KN837358">
    <property type="protein sequence ID" value="KIJ26752.1"/>
    <property type="molecule type" value="Genomic_DNA"/>
</dbReference>
<sequence>MSIDWSMYKYKAILQLYPELSNGTQCGRCIKFQGKSATERRNIENAPQCRGCGNVFKSMVGPICGRCTSTGVTLEDTFEEELDDDIGNDKPPKQEALNTAIDIMQQAEHHHSNASTLRLQKQPKNTDLQKADSYKTLKQISYKASKKVQSQPVEKTDISFIVYLRMYTKGRTQPISMNPVEFSAAPTVKLKDAIRKMLLATEHAYHECP</sequence>
<reference evidence="1 2" key="1">
    <citation type="submission" date="2014-06" db="EMBL/GenBank/DDBJ databases">
        <title>Evolutionary Origins and Diversification of the Mycorrhizal Mutualists.</title>
        <authorList>
            <consortium name="DOE Joint Genome Institute"/>
            <consortium name="Mycorrhizal Genomics Consortium"/>
            <person name="Kohler A."/>
            <person name="Kuo A."/>
            <person name="Nagy L.G."/>
            <person name="Floudas D."/>
            <person name="Copeland A."/>
            <person name="Barry K.W."/>
            <person name="Cichocki N."/>
            <person name="Veneault-Fourrey C."/>
            <person name="LaButti K."/>
            <person name="Lindquist E.A."/>
            <person name="Lipzen A."/>
            <person name="Lundell T."/>
            <person name="Morin E."/>
            <person name="Murat C."/>
            <person name="Riley R."/>
            <person name="Ohm R."/>
            <person name="Sun H."/>
            <person name="Tunlid A."/>
            <person name="Henrissat B."/>
            <person name="Grigoriev I.V."/>
            <person name="Hibbett D.S."/>
            <person name="Martin F."/>
        </authorList>
    </citation>
    <scope>NUCLEOTIDE SEQUENCE [LARGE SCALE GENOMIC DNA]</scope>
    <source>
        <strain evidence="1 2">SS14</strain>
    </source>
</reference>
<feature type="non-terminal residue" evidence="1">
    <location>
        <position position="209"/>
    </location>
</feature>
<evidence type="ECO:0000313" key="2">
    <source>
        <dbReference type="Proteomes" id="UP000054279"/>
    </source>
</evidence>
<name>A0A0C9UC91_SPHS4</name>
<dbReference type="HOGENOM" id="CLU_114372_0_0_1"/>
<proteinExistence type="predicted"/>
<evidence type="ECO:0000313" key="1">
    <source>
        <dbReference type="EMBL" id="KIJ26752.1"/>
    </source>
</evidence>
<dbReference type="AlphaFoldDB" id="A0A0C9UC91"/>
<keyword evidence="2" id="KW-1185">Reference proteome</keyword>
<organism evidence="1 2">
    <name type="scientific">Sphaerobolus stellatus (strain SS14)</name>
    <dbReference type="NCBI Taxonomy" id="990650"/>
    <lineage>
        <taxon>Eukaryota</taxon>
        <taxon>Fungi</taxon>
        <taxon>Dikarya</taxon>
        <taxon>Basidiomycota</taxon>
        <taxon>Agaricomycotina</taxon>
        <taxon>Agaricomycetes</taxon>
        <taxon>Phallomycetidae</taxon>
        <taxon>Geastrales</taxon>
        <taxon>Sphaerobolaceae</taxon>
        <taxon>Sphaerobolus</taxon>
    </lineage>
</organism>